<dbReference type="GO" id="GO:0003958">
    <property type="term" value="F:NADPH-hemoprotein reductase activity"/>
    <property type="evidence" value="ECO:0007669"/>
    <property type="project" value="UniProtKB-EC"/>
</dbReference>
<dbReference type="InterPro" id="IPR017938">
    <property type="entry name" value="Riboflavin_synthase-like_b-brl"/>
</dbReference>
<dbReference type="InterPro" id="IPR001709">
    <property type="entry name" value="Flavoprot_Pyr_Nucl_cyt_Rdtase"/>
</dbReference>
<dbReference type="GO" id="GO:0005829">
    <property type="term" value="C:cytosol"/>
    <property type="evidence" value="ECO:0007669"/>
    <property type="project" value="TreeGrafter"/>
</dbReference>
<dbReference type="Gene3D" id="3.40.50.80">
    <property type="entry name" value="Nucleotide-binding domain of ferredoxin-NADP reductase (FNR) module"/>
    <property type="match status" value="1"/>
</dbReference>
<dbReference type="InterPro" id="IPR039261">
    <property type="entry name" value="FNR_nucleotide-bd"/>
</dbReference>
<evidence type="ECO:0000256" key="2">
    <source>
        <dbReference type="ARBA" id="ARBA00022630"/>
    </source>
</evidence>
<dbReference type="Proteomes" id="UP000825134">
    <property type="component" value="Chromosome"/>
</dbReference>
<dbReference type="PANTHER" id="PTHR19384">
    <property type="entry name" value="NITRIC OXIDE SYNTHASE-RELATED"/>
    <property type="match status" value="1"/>
</dbReference>
<comment type="cofactor">
    <cofactor evidence="1">
        <name>FMN</name>
        <dbReference type="ChEBI" id="CHEBI:58210"/>
    </cofactor>
</comment>
<dbReference type="EMBL" id="CP063185">
    <property type="protein sequence ID" value="QYC74422.1"/>
    <property type="molecule type" value="Genomic_DNA"/>
</dbReference>
<dbReference type="PRINTS" id="PR00371">
    <property type="entry name" value="FPNCR"/>
</dbReference>
<dbReference type="GO" id="GO:0010181">
    <property type="term" value="F:FMN binding"/>
    <property type="evidence" value="ECO:0007669"/>
    <property type="project" value="TreeGrafter"/>
</dbReference>
<protein>
    <submittedName>
        <fullName evidence="6">Sulfite reductase flavoprotein subunit alpha</fullName>
    </submittedName>
</protein>
<dbReference type="InterPro" id="IPR023173">
    <property type="entry name" value="NADPH_Cyt_P450_Rdtase_alpha"/>
</dbReference>
<evidence type="ECO:0000256" key="4">
    <source>
        <dbReference type="ARBA" id="ARBA00023192"/>
    </source>
</evidence>
<dbReference type="PROSITE" id="PS51384">
    <property type="entry name" value="FAD_FR"/>
    <property type="match status" value="1"/>
</dbReference>
<keyword evidence="4" id="KW-0198">Cysteine biosynthesis</keyword>
<name>A0AAQ0J7Q0_9CHLA</name>
<organism evidence="6 7">
    <name type="scientific">Chlamydia suis</name>
    <dbReference type="NCBI Taxonomy" id="83559"/>
    <lineage>
        <taxon>Bacteria</taxon>
        <taxon>Pseudomonadati</taxon>
        <taxon>Chlamydiota</taxon>
        <taxon>Chlamydiia</taxon>
        <taxon>Chlamydiales</taxon>
        <taxon>Chlamydiaceae</taxon>
        <taxon>Chlamydia/Chlamydophila group</taxon>
        <taxon>Chlamydia</taxon>
    </lineage>
</organism>
<dbReference type="InterPro" id="IPR001433">
    <property type="entry name" value="OxRdtase_FAD/NAD-bd"/>
</dbReference>
<dbReference type="Gene3D" id="1.20.990.10">
    <property type="entry name" value="NADPH-cytochrome p450 Reductase, Chain A, domain 3"/>
    <property type="match status" value="2"/>
</dbReference>
<keyword evidence="4" id="KW-0028">Amino-acid biosynthesis</keyword>
<dbReference type="PANTHER" id="PTHR19384:SF128">
    <property type="entry name" value="NADPH OXIDOREDUCTASE A"/>
    <property type="match status" value="1"/>
</dbReference>
<keyword evidence="3" id="KW-0288">FMN</keyword>
<sequence length="350" mass="39914">MSLFAKFKALRMVLHSRELCSSHQDGVQTSLDPVFKIVCGPSQSKISYKVGDALGVFPTNSLPLVNSILSTLQYDSRVFVASRYADSPLPVQEFLLSYADLDKFPKALRPFFPEDLDDSWSLAEAILFYRPSIPFEKFINGLSPLLPRFYSIASSPDCSHGQLELLVRCISFPGKEQVRYGLCSAFLCKYLQEGMTFQGFIQPTRYFTLEKKSFGKPLIMVGVGTGIAPYKGFLQHRLYHQDPGANFLFFGERFEKSNFYYRDFLQDLIASEKLQLFTAFSRDAESKMYVQDVIEQQKELIQENYEKGAFFFICGKKIIGTETKRVLGNVLGLPLVQELILEKRLILDVY</sequence>
<proteinExistence type="predicted"/>
<dbReference type="GO" id="GO:0050660">
    <property type="term" value="F:flavin adenine dinucleotide binding"/>
    <property type="evidence" value="ECO:0007669"/>
    <property type="project" value="TreeGrafter"/>
</dbReference>
<dbReference type="RefSeq" id="WP_080122357.1">
    <property type="nucleotide sequence ID" value="NZ_CP063062.1"/>
</dbReference>
<reference evidence="6" key="1">
    <citation type="journal article" date="2021" name="Front. Microbiol.">
        <title>Generation of Tetracycline and Rifamycin Resistant Chlamydia Suis Recombinants.</title>
        <authorList>
            <person name="Marti H."/>
            <person name="Bommana S."/>
            <person name="Read T.D."/>
            <person name="Pesch T."/>
            <person name="Prahauser B."/>
            <person name="Dean D."/>
            <person name="Borel N."/>
        </authorList>
    </citation>
    <scope>NUCLEOTIDE SEQUENCE</scope>
    <source>
        <strain evidence="6">208.1</strain>
    </source>
</reference>
<dbReference type="Pfam" id="PF00175">
    <property type="entry name" value="NAD_binding_1"/>
    <property type="match status" value="1"/>
</dbReference>
<accession>A0AAQ0J7Q0</accession>
<gene>
    <name evidence="6" type="ORF">INQ84_00140</name>
</gene>
<keyword evidence="2" id="KW-0285">Flavoprotein</keyword>
<evidence type="ECO:0000256" key="3">
    <source>
        <dbReference type="ARBA" id="ARBA00022643"/>
    </source>
</evidence>
<dbReference type="SUPFAM" id="SSF63380">
    <property type="entry name" value="Riboflavin synthase domain-like"/>
    <property type="match status" value="1"/>
</dbReference>
<dbReference type="Gene3D" id="2.40.30.10">
    <property type="entry name" value="Translation factors"/>
    <property type="match status" value="2"/>
</dbReference>
<evidence type="ECO:0000313" key="6">
    <source>
        <dbReference type="EMBL" id="QYC74422.1"/>
    </source>
</evidence>
<dbReference type="SUPFAM" id="SSF52343">
    <property type="entry name" value="Ferredoxin reductase-like, C-terminal NADP-linked domain"/>
    <property type="match status" value="1"/>
</dbReference>
<evidence type="ECO:0000259" key="5">
    <source>
        <dbReference type="PROSITE" id="PS51384"/>
    </source>
</evidence>
<dbReference type="InterPro" id="IPR017927">
    <property type="entry name" value="FAD-bd_FR_type"/>
</dbReference>
<feature type="domain" description="FAD-binding FR-type" evidence="5">
    <location>
        <begin position="5"/>
        <end position="210"/>
    </location>
</feature>
<evidence type="ECO:0000256" key="1">
    <source>
        <dbReference type="ARBA" id="ARBA00001917"/>
    </source>
</evidence>
<evidence type="ECO:0000313" key="7">
    <source>
        <dbReference type="Proteomes" id="UP000825134"/>
    </source>
</evidence>
<dbReference type="AlphaFoldDB" id="A0AAQ0J7Q0"/>